<evidence type="ECO:0000256" key="1">
    <source>
        <dbReference type="SAM" id="MobiDB-lite"/>
    </source>
</evidence>
<name>A0A0D2NX51_HYPSF</name>
<sequence>MAPIALQMPTMPSTLLPLHARSTALPLKQAPFAATPTIPQFLPLTETHTPLAELHYNPSRVCAVRCAARSGKVPSSVRSMHVDSAQVLERSETARQAEPFKTCERAREFRGDSSFALSHRAHPRTSSRTAK</sequence>
<dbReference type="Proteomes" id="UP000054270">
    <property type="component" value="Unassembled WGS sequence"/>
</dbReference>
<keyword evidence="3" id="KW-1185">Reference proteome</keyword>
<reference evidence="3" key="1">
    <citation type="submission" date="2014-04" db="EMBL/GenBank/DDBJ databases">
        <title>Evolutionary Origins and Diversification of the Mycorrhizal Mutualists.</title>
        <authorList>
            <consortium name="DOE Joint Genome Institute"/>
            <consortium name="Mycorrhizal Genomics Consortium"/>
            <person name="Kohler A."/>
            <person name="Kuo A."/>
            <person name="Nagy L.G."/>
            <person name="Floudas D."/>
            <person name="Copeland A."/>
            <person name="Barry K.W."/>
            <person name="Cichocki N."/>
            <person name="Veneault-Fourrey C."/>
            <person name="LaButti K."/>
            <person name="Lindquist E.A."/>
            <person name="Lipzen A."/>
            <person name="Lundell T."/>
            <person name="Morin E."/>
            <person name="Murat C."/>
            <person name="Riley R."/>
            <person name="Ohm R."/>
            <person name="Sun H."/>
            <person name="Tunlid A."/>
            <person name="Henrissat B."/>
            <person name="Grigoriev I.V."/>
            <person name="Hibbett D.S."/>
            <person name="Martin F."/>
        </authorList>
    </citation>
    <scope>NUCLEOTIDE SEQUENCE [LARGE SCALE GENOMIC DNA]</scope>
    <source>
        <strain evidence="3">FD-334 SS-4</strain>
    </source>
</reference>
<dbReference type="EMBL" id="KN817543">
    <property type="protein sequence ID" value="KJA23374.1"/>
    <property type="molecule type" value="Genomic_DNA"/>
</dbReference>
<gene>
    <name evidence="2" type="ORF">HYPSUDRAFT_201403</name>
</gene>
<proteinExistence type="predicted"/>
<feature type="compositionally biased region" description="Basic residues" evidence="1">
    <location>
        <begin position="119"/>
        <end position="131"/>
    </location>
</feature>
<organism evidence="2 3">
    <name type="scientific">Hypholoma sublateritium (strain FD-334 SS-4)</name>
    <dbReference type="NCBI Taxonomy" id="945553"/>
    <lineage>
        <taxon>Eukaryota</taxon>
        <taxon>Fungi</taxon>
        <taxon>Dikarya</taxon>
        <taxon>Basidiomycota</taxon>
        <taxon>Agaricomycotina</taxon>
        <taxon>Agaricomycetes</taxon>
        <taxon>Agaricomycetidae</taxon>
        <taxon>Agaricales</taxon>
        <taxon>Agaricineae</taxon>
        <taxon>Strophariaceae</taxon>
        <taxon>Hypholoma</taxon>
    </lineage>
</organism>
<protein>
    <submittedName>
        <fullName evidence="2">Uncharacterized protein</fullName>
    </submittedName>
</protein>
<evidence type="ECO:0000313" key="3">
    <source>
        <dbReference type="Proteomes" id="UP000054270"/>
    </source>
</evidence>
<accession>A0A0D2NX51</accession>
<evidence type="ECO:0000313" key="2">
    <source>
        <dbReference type="EMBL" id="KJA23374.1"/>
    </source>
</evidence>
<feature type="region of interest" description="Disordered" evidence="1">
    <location>
        <begin position="111"/>
        <end position="131"/>
    </location>
</feature>
<dbReference type="AlphaFoldDB" id="A0A0D2NX51"/>